<dbReference type="Proteomes" id="UP000242694">
    <property type="component" value="Unassembled WGS sequence"/>
</dbReference>
<keyword evidence="3" id="KW-1185">Reference proteome</keyword>
<gene>
    <name evidence="2" type="ORF">BU607_00820</name>
</gene>
<proteinExistence type="predicted"/>
<dbReference type="EMBL" id="PZDI01000002">
    <property type="protein sequence ID" value="PTH19740.1"/>
    <property type="molecule type" value="Genomic_DNA"/>
</dbReference>
<evidence type="ECO:0000313" key="3">
    <source>
        <dbReference type="Proteomes" id="UP000242694"/>
    </source>
</evidence>
<evidence type="ECO:0000256" key="1">
    <source>
        <dbReference type="SAM" id="Phobius"/>
    </source>
</evidence>
<organism evidence="2 3">
    <name type="scientific">Staphylococcus auricularis</name>
    <dbReference type="NCBI Taxonomy" id="29379"/>
    <lineage>
        <taxon>Bacteria</taxon>
        <taxon>Bacillati</taxon>
        <taxon>Bacillota</taxon>
        <taxon>Bacilli</taxon>
        <taxon>Bacillales</taxon>
        <taxon>Staphylococcaceae</taxon>
        <taxon>Staphylococcus</taxon>
    </lineage>
</organism>
<comment type="caution">
    <text evidence="2">The sequence shown here is derived from an EMBL/GenBank/DDBJ whole genome shotgun (WGS) entry which is preliminary data.</text>
</comment>
<feature type="transmembrane region" description="Helical" evidence="1">
    <location>
        <begin position="33"/>
        <end position="50"/>
    </location>
</feature>
<keyword evidence="1" id="KW-1133">Transmembrane helix</keyword>
<dbReference type="PROSITE" id="PS51257">
    <property type="entry name" value="PROKAR_LIPOPROTEIN"/>
    <property type="match status" value="1"/>
</dbReference>
<keyword evidence="1" id="KW-0472">Membrane</keyword>
<evidence type="ECO:0000313" key="2">
    <source>
        <dbReference type="EMBL" id="PTH19740.1"/>
    </source>
</evidence>
<evidence type="ECO:0008006" key="4">
    <source>
        <dbReference type="Google" id="ProtNLM"/>
    </source>
</evidence>
<feature type="transmembrane region" description="Helical" evidence="1">
    <location>
        <begin position="9"/>
        <end position="27"/>
    </location>
</feature>
<accession>A0ABX5IK45</accession>
<keyword evidence="1" id="KW-0812">Transmembrane</keyword>
<sequence length="62" mass="7102">MIHSKNNKYILLATFGTMLACVTLPFVIGLFSLFFIFPPLLLLFLNMIVLKNNQSNTKRDPK</sequence>
<reference evidence="2 3" key="1">
    <citation type="journal article" date="2016" name="Front. Microbiol.">
        <title>Comprehensive Phylogenetic Analysis of Bovine Non-aureus Staphylococci Species Based on Whole-Genome Sequencing.</title>
        <authorList>
            <person name="Naushad S."/>
            <person name="Barkema H.W."/>
            <person name="Luby C."/>
            <person name="Condas L.A."/>
            <person name="Nobrega D.B."/>
            <person name="Carson D.A."/>
            <person name="De Buck J."/>
        </authorList>
    </citation>
    <scope>NUCLEOTIDE SEQUENCE [LARGE SCALE GENOMIC DNA]</scope>
    <source>
        <strain evidence="2 3">SNUC 993</strain>
    </source>
</reference>
<protein>
    <recommendedName>
        <fullName evidence="4">Lipoprotein</fullName>
    </recommendedName>
</protein>
<name>A0ABX5IK45_9STAP</name>